<proteinExistence type="predicted"/>
<accession>A0AAE3IG68</accession>
<sequence>MKETTTTIEKEKVDCSYSEYRIGLTTYRVKISFNSDTDESLEDIINRLIAREIEKSA</sequence>
<name>A0AAE3IG68_9FIRM</name>
<evidence type="ECO:0000313" key="2">
    <source>
        <dbReference type="Proteomes" id="UP001208131"/>
    </source>
</evidence>
<dbReference type="Pfam" id="PF14202">
    <property type="entry name" value="TnpW"/>
    <property type="match status" value="1"/>
</dbReference>
<dbReference type="AlphaFoldDB" id="A0AAE3IG68"/>
<gene>
    <name evidence="1" type="ORF">OCV57_00570</name>
</gene>
<dbReference type="RefSeq" id="WP_205582236.1">
    <property type="nucleotide sequence ID" value="NZ_JAOQJZ010000001.1"/>
</dbReference>
<protein>
    <submittedName>
        <fullName evidence="1">Transposon-encoded TnpW family protein</fullName>
    </submittedName>
</protein>
<dbReference type="EMBL" id="JAOQJZ010000001">
    <property type="protein sequence ID" value="MCU6704421.1"/>
    <property type="molecule type" value="Genomic_DNA"/>
</dbReference>
<comment type="caution">
    <text evidence="1">The sequence shown here is derived from an EMBL/GenBank/DDBJ whole genome shotgun (WGS) entry which is preliminary data.</text>
</comment>
<dbReference type="Proteomes" id="UP001208131">
    <property type="component" value="Unassembled WGS sequence"/>
</dbReference>
<keyword evidence="2" id="KW-1185">Reference proteome</keyword>
<dbReference type="InterPro" id="IPR026990">
    <property type="entry name" value="TnpW"/>
</dbReference>
<evidence type="ECO:0000313" key="1">
    <source>
        <dbReference type="EMBL" id="MCU6704421.1"/>
    </source>
</evidence>
<organism evidence="1 2">
    <name type="scientific">Hominimerdicola aceti</name>
    <dbReference type="NCBI Taxonomy" id="2981726"/>
    <lineage>
        <taxon>Bacteria</taxon>
        <taxon>Bacillati</taxon>
        <taxon>Bacillota</taxon>
        <taxon>Clostridia</taxon>
        <taxon>Eubacteriales</taxon>
        <taxon>Oscillospiraceae</taxon>
        <taxon>Hominimerdicola</taxon>
    </lineage>
</organism>
<reference evidence="1 2" key="1">
    <citation type="journal article" date="2021" name="ISME Commun">
        <title>Automated analysis of genomic sequences facilitates high-throughput and comprehensive description of bacteria.</title>
        <authorList>
            <person name="Hitch T.C.A."/>
        </authorList>
    </citation>
    <scope>NUCLEOTIDE SEQUENCE [LARGE SCALE GENOMIC DNA]</scope>
    <source>
        <strain evidence="1 2">Sanger_31</strain>
    </source>
</reference>